<dbReference type="GO" id="GO:0006284">
    <property type="term" value="P:base-excision repair"/>
    <property type="evidence" value="ECO:0007669"/>
    <property type="project" value="InterPro"/>
</dbReference>
<dbReference type="InterPro" id="IPR000445">
    <property type="entry name" value="HhH_motif"/>
</dbReference>
<dbReference type="PROSITE" id="PS00764">
    <property type="entry name" value="ENDONUCLEASE_III_1"/>
    <property type="match status" value="1"/>
</dbReference>
<accession>A0A1J5QSR1</accession>
<sequence>MPLFSDRIIAWQRLHGRHDLPWQNTRDPYAVWVSEIMLQQTQVAAVIPYYQRFMARFPDVAALAAAQEDAVLQQWSGLGYYSRARNLHAAAIMVMDEFGGSFPERPDDIVRLPGIGRSTAAAIAAFCFDHRGAILDGNVKRVLSRCYGIEGWPGQPTIEKALWELAESLLPHTDIAGYCQGLMDLGASLCSRSKPACGLCPLQTECVAQRDNLTAILPTPKPRKALPERTTTMLLLIEGNQILLEKRPPTGIWGGLWSLPEVDGDADARLAARERFGLETSMKPSLPRLMHAFTHFRLHITPQPLQVTARLPQVRESRAVWLDLEDAIGAALPAPVRRLLAQLQPDQEA</sequence>
<evidence type="ECO:0000256" key="4">
    <source>
        <dbReference type="ARBA" id="ARBA00012045"/>
    </source>
</evidence>
<evidence type="ECO:0000256" key="7">
    <source>
        <dbReference type="ARBA" id="ARBA00022723"/>
    </source>
</evidence>
<name>A0A1J5QSR1_9ZZZZ</name>
<keyword evidence="13 15" id="KW-0326">Glycosidase</keyword>
<keyword evidence="10" id="KW-0408">Iron</keyword>
<dbReference type="InterPro" id="IPR023170">
    <property type="entry name" value="HhH_base_excis_C"/>
</dbReference>
<dbReference type="GO" id="GO:0051539">
    <property type="term" value="F:4 iron, 4 sulfur cluster binding"/>
    <property type="evidence" value="ECO:0007669"/>
    <property type="project" value="UniProtKB-KW"/>
</dbReference>
<evidence type="ECO:0000256" key="6">
    <source>
        <dbReference type="ARBA" id="ARBA00022485"/>
    </source>
</evidence>
<comment type="caution">
    <text evidence="15">The sequence shown here is derived from an EMBL/GenBank/DDBJ whole genome shotgun (WGS) entry which is preliminary data.</text>
</comment>
<dbReference type="Pfam" id="PF14815">
    <property type="entry name" value="NUDIX_4"/>
    <property type="match status" value="1"/>
</dbReference>
<proteinExistence type="inferred from homology"/>
<dbReference type="InterPro" id="IPR003265">
    <property type="entry name" value="HhH-GPD_domain"/>
</dbReference>
<organism evidence="15">
    <name type="scientific">mine drainage metagenome</name>
    <dbReference type="NCBI Taxonomy" id="410659"/>
    <lineage>
        <taxon>unclassified sequences</taxon>
        <taxon>metagenomes</taxon>
        <taxon>ecological metagenomes</taxon>
    </lineage>
</organism>
<evidence type="ECO:0000256" key="3">
    <source>
        <dbReference type="ARBA" id="ARBA00008343"/>
    </source>
</evidence>
<dbReference type="SUPFAM" id="SSF55811">
    <property type="entry name" value="Nudix"/>
    <property type="match status" value="1"/>
</dbReference>
<dbReference type="GO" id="GO:0046872">
    <property type="term" value="F:metal ion binding"/>
    <property type="evidence" value="ECO:0007669"/>
    <property type="project" value="UniProtKB-KW"/>
</dbReference>
<keyword evidence="12" id="KW-0234">DNA repair</keyword>
<dbReference type="CDD" id="cd00056">
    <property type="entry name" value="ENDO3c"/>
    <property type="match status" value="1"/>
</dbReference>
<dbReference type="InterPro" id="IPR004035">
    <property type="entry name" value="Endouclease-III_FeS-bd_BS"/>
</dbReference>
<evidence type="ECO:0000256" key="11">
    <source>
        <dbReference type="ARBA" id="ARBA00023014"/>
    </source>
</evidence>
<dbReference type="PANTHER" id="PTHR42944">
    <property type="entry name" value="ADENINE DNA GLYCOSYLASE"/>
    <property type="match status" value="1"/>
</dbReference>
<keyword evidence="7" id="KW-0479">Metal-binding</keyword>
<evidence type="ECO:0000256" key="5">
    <source>
        <dbReference type="ARBA" id="ARBA00022023"/>
    </source>
</evidence>
<keyword evidence="8" id="KW-0227">DNA damage</keyword>
<dbReference type="Pfam" id="PF00633">
    <property type="entry name" value="HHH"/>
    <property type="match status" value="1"/>
</dbReference>
<evidence type="ECO:0000256" key="13">
    <source>
        <dbReference type="ARBA" id="ARBA00023295"/>
    </source>
</evidence>
<protein>
    <recommendedName>
        <fullName evidence="5">Adenine DNA glycosylase</fullName>
        <ecNumber evidence="4">3.2.2.31</ecNumber>
    </recommendedName>
</protein>
<dbReference type="GO" id="GO:0034039">
    <property type="term" value="F:8-oxo-7,8-dihydroguanine DNA N-glycosylase activity"/>
    <property type="evidence" value="ECO:0007669"/>
    <property type="project" value="TreeGrafter"/>
</dbReference>
<gene>
    <name evidence="15" type="primary">mutY_9</name>
    <name evidence="15" type="ORF">GALL_352730</name>
</gene>
<evidence type="ECO:0000256" key="9">
    <source>
        <dbReference type="ARBA" id="ARBA00022801"/>
    </source>
</evidence>
<dbReference type="PANTHER" id="PTHR42944:SF1">
    <property type="entry name" value="ADENINE DNA GLYCOSYLASE"/>
    <property type="match status" value="1"/>
</dbReference>
<dbReference type="Gene3D" id="1.10.340.30">
    <property type="entry name" value="Hypothetical protein, domain 2"/>
    <property type="match status" value="1"/>
</dbReference>
<dbReference type="FunFam" id="1.10.340.30:FF:000002">
    <property type="entry name" value="Adenine DNA glycosylase"/>
    <property type="match status" value="1"/>
</dbReference>
<dbReference type="GO" id="GO:0032357">
    <property type="term" value="F:oxidized purine DNA binding"/>
    <property type="evidence" value="ECO:0007669"/>
    <property type="project" value="TreeGrafter"/>
</dbReference>
<keyword evidence="9 15" id="KW-0378">Hydrolase</keyword>
<dbReference type="InterPro" id="IPR044298">
    <property type="entry name" value="MIG/MutY"/>
</dbReference>
<evidence type="ECO:0000256" key="2">
    <source>
        <dbReference type="ARBA" id="ARBA00001966"/>
    </source>
</evidence>
<dbReference type="EMBL" id="MLJW01000753">
    <property type="protein sequence ID" value="OIQ82919.1"/>
    <property type="molecule type" value="Genomic_DNA"/>
</dbReference>
<evidence type="ECO:0000259" key="14">
    <source>
        <dbReference type="SMART" id="SM00478"/>
    </source>
</evidence>
<dbReference type="EC" id="3.2.2.31" evidence="4"/>
<dbReference type="InterPro" id="IPR011257">
    <property type="entry name" value="DNA_glycosylase"/>
</dbReference>
<keyword evidence="6" id="KW-0004">4Fe-4S</keyword>
<evidence type="ECO:0000256" key="1">
    <source>
        <dbReference type="ARBA" id="ARBA00000843"/>
    </source>
</evidence>
<feature type="domain" description="HhH-GPD" evidence="14">
    <location>
        <begin position="37"/>
        <end position="188"/>
    </location>
</feature>
<dbReference type="InterPro" id="IPR005760">
    <property type="entry name" value="A/G_AdeGlyc_MutY"/>
</dbReference>
<comment type="cofactor">
    <cofactor evidence="2">
        <name>[4Fe-4S] cluster</name>
        <dbReference type="ChEBI" id="CHEBI:49883"/>
    </cofactor>
</comment>
<evidence type="ECO:0000256" key="12">
    <source>
        <dbReference type="ARBA" id="ARBA00023204"/>
    </source>
</evidence>
<dbReference type="Gene3D" id="1.10.1670.10">
    <property type="entry name" value="Helix-hairpin-Helix base-excision DNA repair enzymes (C-terminal)"/>
    <property type="match status" value="1"/>
</dbReference>
<dbReference type="SMART" id="SM00478">
    <property type="entry name" value="ENDO3c"/>
    <property type="match status" value="1"/>
</dbReference>
<dbReference type="AlphaFoldDB" id="A0A1J5QSR1"/>
<dbReference type="CDD" id="cd03431">
    <property type="entry name" value="NUDIX_DNA_Glycosylase_C-MutY"/>
    <property type="match status" value="1"/>
</dbReference>
<dbReference type="Gene3D" id="3.90.79.10">
    <property type="entry name" value="Nucleoside Triphosphate Pyrophosphohydrolase"/>
    <property type="match status" value="1"/>
</dbReference>
<evidence type="ECO:0000256" key="10">
    <source>
        <dbReference type="ARBA" id="ARBA00023004"/>
    </source>
</evidence>
<dbReference type="NCBIfam" id="TIGR01084">
    <property type="entry name" value="mutY"/>
    <property type="match status" value="1"/>
</dbReference>
<evidence type="ECO:0000256" key="8">
    <source>
        <dbReference type="ARBA" id="ARBA00022763"/>
    </source>
</evidence>
<comment type="similarity">
    <text evidence="3">Belongs to the Nth/MutY family.</text>
</comment>
<dbReference type="GO" id="GO:0006298">
    <property type="term" value="P:mismatch repair"/>
    <property type="evidence" value="ECO:0007669"/>
    <property type="project" value="TreeGrafter"/>
</dbReference>
<dbReference type="InterPro" id="IPR015797">
    <property type="entry name" value="NUDIX_hydrolase-like_dom_sf"/>
</dbReference>
<dbReference type="SUPFAM" id="SSF48150">
    <property type="entry name" value="DNA-glycosylase"/>
    <property type="match status" value="1"/>
</dbReference>
<reference evidence="15" key="1">
    <citation type="submission" date="2016-10" db="EMBL/GenBank/DDBJ databases">
        <title>Sequence of Gallionella enrichment culture.</title>
        <authorList>
            <person name="Poehlein A."/>
            <person name="Muehling M."/>
            <person name="Daniel R."/>
        </authorList>
    </citation>
    <scope>NUCLEOTIDE SEQUENCE</scope>
</reference>
<evidence type="ECO:0000313" key="15">
    <source>
        <dbReference type="EMBL" id="OIQ82919.1"/>
    </source>
</evidence>
<dbReference type="Pfam" id="PF00730">
    <property type="entry name" value="HhH-GPD"/>
    <property type="match status" value="1"/>
</dbReference>
<dbReference type="GO" id="GO:0035485">
    <property type="term" value="F:adenine/guanine mispair binding"/>
    <property type="evidence" value="ECO:0007669"/>
    <property type="project" value="TreeGrafter"/>
</dbReference>
<dbReference type="GO" id="GO:0000701">
    <property type="term" value="F:purine-specific mismatch base pair DNA N-glycosylase activity"/>
    <property type="evidence" value="ECO:0007669"/>
    <property type="project" value="UniProtKB-EC"/>
</dbReference>
<dbReference type="InterPro" id="IPR029119">
    <property type="entry name" value="MutY_C"/>
</dbReference>
<comment type="catalytic activity">
    <reaction evidence="1">
        <text>Hydrolyzes free adenine bases from 7,8-dihydro-8-oxoguanine:adenine mismatched double-stranded DNA, leaving an apurinic site.</text>
        <dbReference type="EC" id="3.2.2.31"/>
    </reaction>
</comment>
<keyword evidence="11" id="KW-0411">Iron-sulfur</keyword>